<proteinExistence type="predicted"/>
<keyword evidence="3" id="KW-1185">Reference proteome</keyword>
<evidence type="ECO:0000313" key="3">
    <source>
        <dbReference type="Proteomes" id="UP000528457"/>
    </source>
</evidence>
<dbReference type="InterPro" id="IPR001466">
    <property type="entry name" value="Beta-lactam-related"/>
</dbReference>
<evidence type="ECO:0000313" key="2">
    <source>
        <dbReference type="EMBL" id="MBB6522448.1"/>
    </source>
</evidence>
<dbReference type="InParanoid" id="A0A7X0JUE1"/>
<dbReference type="InterPro" id="IPR050789">
    <property type="entry name" value="Diverse_Enzym_Activities"/>
</dbReference>
<dbReference type="Gene3D" id="3.40.710.10">
    <property type="entry name" value="DD-peptidase/beta-lactamase superfamily"/>
    <property type="match status" value="1"/>
</dbReference>
<gene>
    <name evidence="2" type="ORF">HNR48_002733</name>
</gene>
<accession>A0A7X0JUE1</accession>
<dbReference type="SUPFAM" id="SSF56601">
    <property type="entry name" value="beta-lactamase/transpeptidase-like"/>
    <property type="match status" value="1"/>
</dbReference>
<dbReference type="Proteomes" id="UP000528457">
    <property type="component" value="Unassembled WGS sequence"/>
</dbReference>
<dbReference type="Pfam" id="PF00144">
    <property type="entry name" value="Beta-lactamase"/>
    <property type="match status" value="1"/>
</dbReference>
<comment type="caution">
    <text evidence="2">The sequence shown here is derived from an EMBL/GenBank/DDBJ whole genome shotgun (WGS) entry which is preliminary data.</text>
</comment>
<name>A0A7X0JUE1_9GAMM</name>
<dbReference type="PANTHER" id="PTHR43283:SF14">
    <property type="entry name" value="BLL8153 PROTEIN"/>
    <property type="match status" value="1"/>
</dbReference>
<dbReference type="InterPro" id="IPR012338">
    <property type="entry name" value="Beta-lactam/transpept-like"/>
</dbReference>
<dbReference type="AlphaFoldDB" id="A0A7X0JUE1"/>
<feature type="domain" description="Beta-lactamase-related" evidence="1">
    <location>
        <begin position="103"/>
        <end position="385"/>
    </location>
</feature>
<dbReference type="EMBL" id="JACHHT010000002">
    <property type="protein sequence ID" value="MBB6522448.1"/>
    <property type="molecule type" value="Genomic_DNA"/>
</dbReference>
<sequence length="409" mass="46164">MLRTQKGFSVSKTLFSILTILVLIALFFRTEIQRMHHGLTLFDEANIVDNMRNSNQHYSSSDMSAGDKHWSLENGANLSLPESFEYYGENINSNEYLHYTHTGSLLVLQQGKIRLEEYFRGETENDRHISFSVAKSFISALFGMAVSEGKIDIEKNADDYVPSLKGSGYEGVRIKDILQMSSGVKFNEDYADLNSDINRFGRILALGGSFDDFSASLENEVPAGTRRLYVSIDTQVLGMILREATGRSISDYMQEKLWQPMGAESDAYWVTDSHNMEMALGGLNAVLRDYGRFGQLALQGGQRDGQQIIPAQWMSDSLRTDAPHLKAKEDERSMDNWGYGYQWWLPPETAEHPGVFMAVGIYDQYIYIDPARELVIVKLSGNPYYTDDNYDSVPKTLALFRAIASATDK</sequence>
<protein>
    <recommendedName>
        <fullName evidence="1">Beta-lactamase-related domain-containing protein</fullName>
    </recommendedName>
</protein>
<reference evidence="2 3" key="1">
    <citation type="submission" date="2020-08" db="EMBL/GenBank/DDBJ databases">
        <title>Genomic Encyclopedia of Type Strains, Phase IV (KMG-IV): sequencing the most valuable type-strain genomes for metagenomic binning, comparative biology and taxonomic classification.</title>
        <authorList>
            <person name="Goeker M."/>
        </authorList>
    </citation>
    <scope>NUCLEOTIDE SEQUENCE [LARGE SCALE GENOMIC DNA]</scope>
    <source>
        <strain evidence="2 3">DSM 22368</strain>
    </source>
</reference>
<dbReference type="PANTHER" id="PTHR43283">
    <property type="entry name" value="BETA-LACTAMASE-RELATED"/>
    <property type="match status" value="1"/>
</dbReference>
<dbReference type="RefSeq" id="WP_166845872.1">
    <property type="nucleotide sequence ID" value="NZ_JAAONY010000002.1"/>
</dbReference>
<evidence type="ECO:0000259" key="1">
    <source>
        <dbReference type="Pfam" id="PF00144"/>
    </source>
</evidence>
<organism evidence="2 3">
    <name type="scientific">Pseudoteredinibacter isoporae</name>
    <dbReference type="NCBI Taxonomy" id="570281"/>
    <lineage>
        <taxon>Bacteria</taxon>
        <taxon>Pseudomonadati</taxon>
        <taxon>Pseudomonadota</taxon>
        <taxon>Gammaproteobacteria</taxon>
        <taxon>Cellvibrionales</taxon>
        <taxon>Cellvibrionaceae</taxon>
        <taxon>Pseudoteredinibacter</taxon>
    </lineage>
</organism>